<dbReference type="InterPro" id="IPR013083">
    <property type="entry name" value="Znf_RING/FYVE/PHD"/>
</dbReference>
<keyword evidence="2" id="KW-0812">Transmembrane</keyword>
<gene>
    <name evidence="4" type="ORF">F511_06772</name>
</gene>
<sequence length="222" mass="25106">MMSSGVNLVMTVIGFAVSTLFIVFVCTRLIWARIYLSASRRSVAMSSRSDVGMLERGLHCLEPLEVSKFPVKKYGELCLSSKENALCAVCLSEYHNDDILRILPVCGHSFHATCIDIWLHQHLTCPICRISLRELPGRRWYMQQMFSSAIRSQHTLQSIYAHQCDCMLHEHRCSPRSNETRIRGPIRELGGPDARDGGTVLTELGRVDKDLEILKVESPSNE</sequence>
<dbReference type="Proteomes" id="UP000250235">
    <property type="component" value="Unassembled WGS sequence"/>
</dbReference>
<reference evidence="4 5" key="1">
    <citation type="journal article" date="2015" name="Proc. Natl. Acad. Sci. U.S.A.">
        <title>The resurrection genome of Boea hygrometrica: A blueprint for survival of dehydration.</title>
        <authorList>
            <person name="Xiao L."/>
            <person name="Yang G."/>
            <person name="Zhang L."/>
            <person name="Yang X."/>
            <person name="Zhao S."/>
            <person name="Ji Z."/>
            <person name="Zhou Q."/>
            <person name="Hu M."/>
            <person name="Wang Y."/>
            <person name="Chen M."/>
            <person name="Xu Y."/>
            <person name="Jin H."/>
            <person name="Xiao X."/>
            <person name="Hu G."/>
            <person name="Bao F."/>
            <person name="Hu Y."/>
            <person name="Wan P."/>
            <person name="Li L."/>
            <person name="Deng X."/>
            <person name="Kuang T."/>
            <person name="Xiang C."/>
            <person name="Zhu J.K."/>
            <person name="Oliver M.J."/>
            <person name="He Y."/>
        </authorList>
    </citation>
    <scope>NUCLEOTIDE SEQUENCE [LARGE SCALE GENOMIC DNA]</scope>
    <source>
        <strain evidence="5">cv. XS01</strain>
    </source>
</reference>
<keyword evidence="2" id="KW-1133">Transmembrane helix</keyword>
<evidence type="ECO:0000256" key="2">
    <source>
        <dbReference type="SAM" id="Phobius"/>
    </source>
</evidence>
<keyword evidence="5" id="KW-1185">Reference proteome</keyword>
<dbReference type="PANTHER" id="PTHR47035:SF3">
    <property type="entry name" value="OS11G0150450 PROTEIN"/>
    <property type="match status" value="1"/>
</dbReference>
<dbReference type="Pfam" id="PF13639">
    <property type="entry name" value="zf-RING_2"/>
    <property type="match status" value="1"/>
</dbReference>
<organism evidence="4 5">
    <name type="scientific">Dorcoceras hygrometricum</name>
    <dbReference type="NCBI Taxonomy" id="472368"/>
    <lineage>
        <taxon>Eukaryota</taxon>
        <taxon>Viridiplantae</taxon>
        <taxon>Streptophyta</taxon>
        <taxon>Embryophyta</taxon>
        <taxon>Tracheophyta</taxon>
        <taxon>Spermatophyta</taxon>
        <taxon>Magnoliopsida</taxon>
        <taxon>eudicotyledons</taxon>
        <taxon>Gunneridae</taxon>
        <taxon>Pentapetalae</taxon>
        <taxon>asterids</taxon>
        <taxon>lamiids</taxon>
        <taxon>Lamiales</taxon>
        <taxon>Gesneriaceae</taxon>
        <taxon>Didymocarpoideae</taxon>
        <taxon>Trichosporeae</taxon>
        <taxon>Loxocarpinae</taxon>
        <taxon>Dorcoceras</taxon>
    </lineage>
</organism>
<protein>
    <recommendedName>
        <fullName evidence="3">RING-type domain-containing protein</fullName>
    </recommendedName>
</protein>
<evidence type="ECO:0000259" key="3">
    <source>
        <dbReference type="PROSITE" id="PS50089"/>
    </source>
</evidence>
<name>A0A2Z7D786_9LAMI</name>
<evidence type="ECO:0000256" key="1">
    <source>
        <dbReference type="PROSITE-ProRule" id="PRU00175"/>
    </source>
</evidence>
<dbReference type="PANTHER" id="PTHR47035">
    <property type="entry name" value="OS11G0150450 PROTEIN"/>
    <property type="match status" value="1"/>
</dbReference>
<dbReference type="InterPro" id="IPR053070">
    <property type="entry name" value="RING-type_E3_ubiquitin-ligase"/>
</dbReference>
<keyword evidence="1" id="KW-0862">Zinc</keyword>
<dbReference type="PROSITE" id="PS50089">
    <property type="entry name" value="ZF_RING_2"/>
    <property type="match status" value="1"/>
</dbReference>
<dbReference type="InterPro" id="IPR001841">
    <property type="entry name" value="Znf_RING"/>
</dbReference>
<dbReference type="OrthoDB" id="8062037at2759"/>
<feature type="transmembrane region" description="Helical" evidence="2">
    <location>
        <begin position="6"/>
        <end position="31"/>
    </location>
</feature>
<evidence type="ECO:0000313" key="4">
    <source>
        <dbReference type="EMBL" id="KZV55295.1"/>
    </source>
</evidence>
<dbReference type="SUPFAM" id="SSF57850">
    <property type="entry name" value="RING/U-box"/>
    <property type="match status" value="1"/>
</dbReference>
<dbReference type="EMBL" id="KQ988979">
    <property type="protein sequence ID" value="KZV55295.1"/>
    <property type="molecule type" value="Genomic_DNA"/>
</dbReference>
<proteinExistence type="predicted"/>
<feature type="domain" description="RING-type" evidence="3">
    <location>
        <begin position="87"/>
        <end position="129"/>
    </location>
</feature>
<evidence type="ECO:0000313" key="5">
    <source>
        <dbReference type="Proteomes" id="UP000250235"/>
    </source>
</evidence>
<keyword evidence="1" id="KW-0863">Zinc-finger</keyword>
<dbReference type="AlphaFoldDB" id="A0A2Z7D786"/>
<dbReference type="GO" id="GO:0008270">
    <property type="term" value="F:zinc ion binding"/>
    <property type="evidence" value="ECO:0007669"/>
    <property type="project" value="UniProtKB-KW"/>
</dbReference>
<dbReference type="Gene3D" id="3.30.40.10">
    <property type="entry name" value="Zinc/RING finger domain, C3HC4 (zinc finger)"/>
    <property type="match status" value="1"/>
</dbReference>
<keyword evidence="1" id="KW-0479">Metal-binding</keyword>
<accession>A0A2Z7D786</accession>
<keyword evidence="2" id="KW-0472">Membrane</keyword>
<dbReference type="SMART" id="SM00184">
    <property type="entry name" value="RING"/>
    <property type="match status" value="1"/>
</dbReference>